<comment type="caution">
    <text evidence="2">The sequence shown here is derived from an EMBL/GenBank/DDBJ whole genome shotgun (WGS) entry which is preliminary data.</text>
</comment>
<dbReference type="Proteomes" id="UP000056419">
    <property type="component" value="Unassembled WGS sequence"/>
</dbReference>
<dbReference type="AlphaFoldDB" id="A0A120A1S0"/>
<evidence type="ECO:0008006" key="4">
    <source>
        <dbReference type="Google" id="ProtNLM"/>
    </source>
</evidence>
<evidence type="ECO:0000256" key="1">
    <source>
        <dbReference type="SAM" id="SignalP"/>
    </source>
</evidence>
<dbReference type="InterPro" id="IPR045921">
    <property type="entry name" value="DUF6340"/>
</dbReference>
<dbReference type="PATRIC" id="fig|46506.5.peg.2442"/>
<gene>
    <name evidence="2" type="ORF">AA415_02277</name>
</gene>
<keyword evidence="3" id="KW-1185">Reference proteome</keyword>
<dbReference type="PROSITE" id="PS51257">
    <property type="entry name" value="PROKAR_LIPOPROTEIN"/>
    <property type="match status" value="1"/>
</dbReference>
<accession>A0A120A1S0</accession>
<feature type="chain" id="PRO_5007163365" description="Tetratricopeptide repeat protein" evidence="1">
    <location>
        <begin position="23"/>
        <end position="364"/>
    </location>
</feature>
<sequence length="364" mass="41284" precursor="true">MTKYSYYLLLSCLMFLAGCQTVEPLAIDYMLPADVSFPPSLKRVAIVNNMPEVPDNKPILAKEKKKDDFEIASRTDYYNGNAAIATESLAEALAHENYFNEVVICDSALRAHDVTPREGALSQEETNRLVHDLDVDFLIALENVQIRSVRKIKYMRDWGIYYGTVDARIYPTVRIYLPNRSTPMATINANDSIFWEETGNGPFVQGNLISEEELIKQASDFAGTIPVKKLLPYWKTANRYLFCGGSVNMRDAAVYARDKQWNTAIGLWKQTYATQKGKKKMQAAYNLAVGYEMQDSIAAALDWALKAQAEARIVDGVDKKDLTHLGKADIPYYVLTTLYATELKERKEGLSRLNMQMQRFNNDF</sequence>
<protein>
    <recommendedName>
        <fullName evidence="4">Tetratricopeptide repeat protein</fullName>
    </recommendedName>
</protein>
<dbReference type="RefSeq" id="WP_060386101.1">
    <property type="nucleotide sequence ID" value="NZ_LRGC01000010.1"/>
</dbReference>
<evidence type="ECO:0000313" key="2">
    <source>
        <dbReference type="EMBL" id="KWR54026.1"/>
    </source>
</evidence>
<reference evidence="2 3" key="1">
    <citation type="journal article" date="2016" name="BMC Genomics">
        <title>Type VI secretion systems of human gut Bacteroidales segregate into three genetic architectures, two of which are contained on mobile genetic elements.</title>
        <authorList>
            <person name="Coyne M.J."/>
            <person name="Roelofs K.G."/>
            <person name="Comstock L.E."/>
        </authorList>
    </citation>
    <scope>NUCLEOTIDE SEQUENCE [LARGE SCALE GENOMIC DNA]</scope>
    <source>
        <strain evidence="2 3">CL09T03C01</strain>
    </source>
</reference>
<dbReference type="EMBL" id="LRGC01000010">
    <property type="protein sequence ID" value="KWR54026.1"/>
    <property type="molecule type" value="Genomic_DNA"/>
</dbReference>
<dbReference type="STRING" id="46506.AA415_02277"/>
<evidence type="ECO:0000313" key="3">
    <source>
        <dbReference type="Proteomes" id="UP000056419"/>
    </source>
</evidence>
<keyword evidence="1" id="KW-0732">Signal</keyword>
<proteinExistence type="predicted"/>
<organism evidence="2 3">
    <name type="scientific">Bacteroides stercoris</name>
    <dbReference type="NCBI Taxonomy" id="46506"/>
    <lineage>
        <taxon>Bacteria</taxon>
        <taxon>Pseudomonadati</taxon>
        <taxon>Bacteroidota</taxon>
        <taxon>Bacteroidia</taxon>
        <taxon>Bacteroidales</taxon>
        <taxon>Bacteroidaceae</taxon>
        <taxon>Bacteroides</taxon>
    </lineage>
</organism>
<feature type="signal peptide" evidence="1">
    <location>
        <begin position="1"/>
        <end position="22"/>
    </location>
</feature>
<name>A0A120A1S0_BACSE</name>
<dbReference type="Pfam" id="PF19867">
    <property type="entry name" value="DUF6340"/>
    <property type="match status" value="1"/>
</dbReference>